<sequence>MPAQRRSASTSALRARLVDLNGSPPPRAPTDRSQLGSESSEIGASPARVPSQGSASRPPLQGQLTALADKFTSLVTGVQRQHDADRRRLAQVERKIEARLDESMRESSLREDGREKWAELQGSVKGLLEETQALTRRVEGLDERLWARTSGADAERQRHRELEQQVQALEQHGRLHTVAAEEMQKRQVAKLLRVDHSIEDLAKRLGKQEEDLRALQSGPQQQQQQQQQNHHLEARVRQLQQQHGLIDTKVRNLQLQLSERLQVMSEAPASEDGAAEQESRMEEAVHATERGLAALEKRVMGQIKDLASALASLRVKADGQLQRVSALTERLETVNEPALETMRAELSKARAQDRREAEGGIAALRSWMQEAIDCNEEAMSEIRQALRQANAEVAARTLLPGEALAARTREERAGPCERPADAAQPGGQAPEDLEDLRRRLEWLEENGALSMAAGKVDLQKVDRVQETLTQVVEDVDSLMQRASSGEAACNALQQQLRHLEGRAEPLQQPNAVGSGSQAVAEMQVRSSEVSRRVATLEARLLEVEGGLQFMQELEDAGGHPATGLRPPVTPPPRGSPPHDRQDGRGQAVQDLQRKLEAVAGHLEVVDVLADRVAAIERHLGLPGEPPPAGGPGGEPKASHLHSVAALGRPPGTGAGRPSSPGSSTSADSM</sequence>
<evidence type="ECO:0000313" key="3">
    <source>
        <dbReference type="EMBL" id="CAE4669297.1"/>
    </source>
</evidence>
<feature type="coiled-coil region" evidence="1">
    <location>
        <begin position="124"/>
        <end position="172"/>
    </location>
</feature>
<feature type="region of interest" description="Disordered" evidence="2">
    <location>
        <begin position="212"/>
        <end position="232"/>
    </location>
</feature>
<keyword evidence="1" id="KW-0175">Coiled coil</keyword>
<dbReference type="EMBL" id="HBNR01090414">
    <property type="protein sequence ID" value="CAE4669297.1"/>
    <property type="molecule type" value="Transcribed_RNA"/>
</dbReference>
<gene>
    <name evidence="3" type="ORF">AMON00008_LOCUS64891</name>
</gene>
<feature type="compositionally biased region" description="Basic and acidic residues" evidence="2">
    <location>
        <begin position="410"/>
        <end position="420"/>
    </location>
</feature>
<feature type="region of interest" description="Disordered" evidence="2">
    <location>
        <begin position="619"/>
        <end position="669"/>
    </location>
</feature>
<feature type="compositionally biased region" description="Low complexity" evidence="2">
    <location>
        <begin position="1"/>
        <end position="15"/>
    </location>
</feature>
<evidence type="ECO:0000256" key="1">
    <source>
        <dbReference type="SAM" id="Coils"/>
    </source>
</evidence>
<accession>A0A7S4T9P9</accession>
<proteinExistence type="predicted"/>
<reference evidence="3" key="1">
    <citation type="submission" date="2021-01" db="EMBL/GenBank/DDBJ databases">
        <authorList>
            <person name="Corre E."/>
            <person name="Pelletier E."/>
            <person name="Niang G."/>
            <person name="Scheremetjew M."/>
            <person name="Finn R."/>
            <person name="Kale V."/>
            <person name="Holt S."/>
            <person name="Cochrane G."/>
            <person name="Meng A."/>
            <person name="Brown T."/>
            <person name="Cohen L."/>
        </authorList>
    </citation>
    <scope>NUCLEOTIDE SEQUENCE</scope>
    <source>
        <strain evidence="3">CCMP3105</strain>
    </source>
</reference>
<protein>
    <submittedName>
        <fullName evidence="3">Uncharacterized protein</fullName>
    </submittedName>
</protein>
<feature type="compositionally biased region" description="Polar residues" evidence="2">
    <location>
        <begin position="31"/>
        <end position="42"/>
    </location>
</feature>
<organism evidence="3">
    <name type="scientific">Alexandrium monilatum</name>
    <dbReference type="NCBI Taxonomy" id="311494"/>
    <lineage>
        <taxon>Eukaryota</taxon>
        <taxon>Sar</taxon>
        <taxon>Alveolata</taxon>
        <taxon>Dinophyceae</taxon>
        <taxon>Gonyaulacales</taxon>
        <taxon>Pyrocystaceae</taxon>
        <taxon>Alexandrium</taxon>
    </lineage>
</organism>
<name>A0A7S4T9P9_9DINO</name>
<feature type="region of interest" description="Disordered" evidence="2">
    <location>
        <begin position="410"/>
        <end position="431"/>
    </location>
</feature>
<feature type="region of interest" description="Disordered" evidence="2">
    <location>
        <begin position="1"/>
        <end position="62"/>
    </location>
</feature>
<evidence type="ECO:0000256" key="2">
    <source>
        <dbReference type="SAM" id="MobiDB-lite"/>
    </source>
</evidence>
<feature type="compositionally biased region" description="Low complexity" evidence="2">
    <location>
        <begin position="421"/>
        <end position="430"/>
    </location>
</feature>
<dbReference type="AlphaFoldDB" id="A0A7S4T9P9"/>
<feature type="region of interest" description="Disordered" evidence="2">
    <location>
        <begin position="556"/>
        <end position="589"/>
    </location>
</feature>
<feature type="compositionally biased region" description="Low complexity" evidence="2">
    <location>
        <begin position="647"/>
        <end position="669"/>
    </location>
</feature>